<dbReference type="EMBL" id="JAQFWQ010000001">
    <property type="protein sequence ID" value="MDA2809146.1"/>
    <property type="molecule type" value="Genomic_DNA"/>
</dbReference>
<feature type="domain" description="Signal transduction histidine kinase subgroup 3 dimerisation and phosphoacceptor" evidence="12">
    <location>
        <begin position="192"/>
        <end position="259"/>
    </location>
</feature>
<comment type="caution">
    <text evidence="13">The sequence shown here is derived from an EMBL/GenBank/DDBJ whole genome shotgun (WGS) entry which is preliminary data.</text>
</comment>
<dbReference type="Proteomes" id="UP001527866">
    <property type="component" value="Unassembled WGS sequence"/>
</dbReference>
<dbReference type="InterPro" id="IPR050482">
    <property type="entry name" value="Sensor_HK_TwoCompSys"/>
</dbReference>
<keyword evidence="7" id="KW-0067">ATP-binding</keyword>
<sequence length="428" mass="45118">MGTVGRLLRDAHGARVPELRHWTFIAAAVVLFALTVQVYIVALGRPVLVAVPLALLVALPAVLCRYRPMASWWLVLVGATVSGPFGLPPWYLNSIGAHLPVFFVIGLSLPLRTALPALPATVLAGAVGGLFLPDFPEPPEQYMTGVAAWAMALTLALALGYIKRVRRDAALRLAEERRRVAEEHGMRRLLEERARIARELHDIVAHHMSIIAVQSATAPYRIDGGVAEDVAREFTSINTAARDSLGEMRRLLSVLRAPRDGPGAAPQPGLGDLPGLVASTRRSGLPVSLEGDGLPDGPPEGLPEGVPAAVSLSAYRIVQEALSNVVRHATGAPTTVRVDAGEGGALVIEVRNAAAPEQNPEQRPEAAPPGSGHGLAGMRERAGMLGGALTAGPDDDGGFLVRATLPLAPGRDGRDEEDARGDDGADRR</sequence>
<dbReference type="Gene3D" id="1.20.5.1930">
    <property type="match status" value="1"/>
</dbReference>
<keyword evidence="10" id="KW-0472">Membrane</keyword>
<protein>
    <recommendedName>
        <fullName evidence="2">histidine kinase</fullName>
        <ecNumber evidence="2">2.7.13.3</ecNumber>
    </recommendedName>
</protein>
<reference evidence="13 14" key="1">
    <citation type="submission" date="2023-01" db="EMBL/GenBank/DDBJ databases">
        <title>Draft genome sequence of Nocardiopsis sp. RSe5-2 isolated from halophytes.</title>
        <authorList>
            <person name="Duangmal K."/>
            <person name="Chantavorakit T."/>
        </authorList>
    </citation>
    <scope>NUCLEOTIDE SEQUENCE [LARGE SCALE GENOMIC DNA]</scope>
    <source>
        <strain evidence="13 14">RSe5-2</strain>
    </source>
</reference>
<gene>
    <name evidence="13" type="ORF">O4J56_00710</name>
</gene>
<dbReference type="CDD" id="cd16917">
    <property type="entry name" value="HATPase_UhpB-NarQ-NarX-like"/>
    <property type="match status" value="1"/>
</dbReference>
<evidence type="ECO:0000256" key="10">
    <source>
        <dbReference type="SAM" id="Phobius"/>
    </source>
</evidence>
<dbReference type="Pfam" id="PF02518">
    <property type="entry name" value="HATPase_c"/>
    <property type="match status" value="1"/>
</dbReference>
<keyword evidence="8" id="KW-0902">Two-component regulatory system</keyword>
<proteinExistence type="predicted"/>
<evidence type="ECO:0000256" key="6">
    <source>
        <dbReference type="ARBA" id="ARBA00022777"/>
    </source>
</evidence>
<evidence type="ECO:0000313" key="14">
    <source>
        <dbReference type="Proteomes" id="UP001527866"/>
    </source>
</evidence>
<feature type="transmembrane region" description="Helical" evidence="10">
    <location>
        <begin position="142"/>
        <end position="162"/>
    </location>
</feature>
<comment type="catalytic activity">
    <reaction evidence="1">
        <text>ATP + protein L-histidine = ADP + protein N-phospho-L-histidine.</text>
        <dbReference type="EC" id="2.7.13.3"/>
    </reaction>
</comment>
<dbReference type="SUPFAM" id="SSF55874">
    <property type="entry name" value="ATPase domain of HSP90 chaperone/DNA topoisomerase II/histidine kinase"/>
    <property type="match status" value="1"/>
</dbReference>
<keyword evidence="10" id="KW-0812">Transmembrane</keyword>
<dbReference type="InterPro" id="IPR011712">
    <property type="entry name" value="Sig_transdc_His_kin_sub3_dim/P"/>
</dbReference>
<feature type="transmembrane region" description="Helical" evidence="10">
    <location>
        <begin position="118"/>
        <end position="136"/>
    </location>
</feature>
<evidence type="ECO:0000256" key="5">
    <source>
        <dbReference type="ARBA" id="ARBA00022741"/>
    </source>
</evidence>
<keyword evidence="10" id="KW-1133">Transmembrane helix</keyword>
<evidence type="ECO:0000256" key="8">
    <source>
        <dbReference type="ARBA" id="ARBA00023012"/>
    </source>
</evidence>
<dbReference type="GO" id="GO:0016301">
    <property type="term" value="F:kinase activity"/>
    <property type="evidence" value="ECO:0007669"/>
    <property type="project" value="UniProtKB-KW"/>
</dbReference>
<evidence type="ECO:0000313" key="13">
    <source>
        <dbReference type="EMBL" id="MDA2809146.1"/>
    </source>
</evidence>
<dbReference type="InterPro" id="IPR036890">
    <property type="entry name" value="HATPase_C_sf"/>
</dbReference>
<dbReference type="Gene3D" id="3.30.565.10">
    <property type="entry name" value="Histidine kinase-like ATPase, C-terminal domain"/>
    <property type="match status" value="1"/>
</dbReference>
<keyword evidence="6 13" id="KW-0418">Kinase</keyword>
<name>A0ABT4TWS7_9ACTN</name>
<dbReference type="InterPro" id="IPR003594">
    <property type="entry name" value="HATPase_dom"/>
</dbReference>
<dbReference type="RefSeq" id="WP_270683056.1">
    <property type="nucleotide sequence ID" value="NZ_JAQFWQ010000001.1"/>
</dbReference>
<accession>A0ABT4TWS7</accession>
<feature type="transmembrane region" description="Helical" evidence="10">
    <location>
        <begin position="21"/>
        <end position="40"/>
    </location>
</feature>
<evidence type="ECO:0000256" key="2">
    <source>
        <dbReference type="ARBA" id="ARBA00012438"/>
    </source>
</evidence>
<dbReference type="Pfam" id="PF07730">
    <property type="entry name" value="HisKA_3"/>
    <property type="match status" value="1"/>
</dbReference>
<organism evidence="13 14">
    <name type="scientific">Nocardiopsis endophytica</name>
    <dbReference type="NCBI Taxonomy" id="3018445"/>
    <lineage>
        <taxon>Bacteria</taxon>
        <taxon>Bacillati</taxon>
        <taxon>Actinomycetota</taxon>
        <taxon>Actinomycetes</taxon>
        <taxon>Streptosporangiales</taxon>
        <taxon>Nocardiopsidaceae</taxon>
        <taxon>Nocardiopsis</taxon>
    </lineage>
</organism>
<evidence type="ECO:0000256" key="7">
    <source>
        <dbReference type="ARBA" id="ARBA00022840"/>
    </source>
</evidence>
<dbReference type="PANTHER" id="PTHR24421">
    <property type="entry name" value="NITRATE/NITRITE SENSOR PROTEIN NARX-RELATED"/>
    <property type="match status" value="1"/>
</dbReference>
<evidence type="ECO:0000259" key="12">
    <source>
        <dbReference type="Pfam" id="PF07730"/>
    </source>
</evidence>
<keyword evidence="3" id="KW-0597">Phosphoprotein</keyword>
<feature type="transmembrane region" description="Helical" evidence="10">
    <location>
        <begin position="46"/>
        <end position="63"/>
    </location>
</feature>
<feature type="domain" description="Histidine kinase/HSP90-like ATPase" evidence="11">
    <location>
        <begin position="312"/>
        <end position="408"/>
    </location>
</feature>
<evidence type="ECO:0000256" key="1">
    <source>
        <dbReference type="ARBA" id="ARBA00000085"/>
    </source>
</evidence>
<evidence type="ECO:0000256" key="4">
    <source>
        <dbReference type="ARBA" id="ARBA00022679"/>
    </source>
</evidence>
<keyword evidence="14" id="KW-1185">Reference proteome</keyword>
<dbReference type="PANTHER" id="PTHR24421:SF10">
    <property type="entry name" value="NITRATE_NITRITE SENSOR PROTEIN NARQ"/>
    <property type="match status" value="1"/>
</dbReference>
<evidence type="ECO:0000259" key="11">
    <source>
        <dbReference type="Pfam" id="PF02518"/>
    </source>
</evidence>
<evidence type="ECO:0000256" key="9">
    <source>
        <dbReference type="SAM" id="MobiDB-lite"/>
    </source>
</evidence>
<evidence type="ECO:0000256" key="3">
    <source>
        <dbReference type="ARBA" id="ARBA00022553"/>
    </source>
</evidence>
<feature type="transmembrane region" description="Helical" evidence="10">
    <location>
        <begin position="70"/>
        <end position="87"/>
    </location>
</feature>
<feature type="region of interest" description="Disordered" evidence="9">
    <location>
        <begin position="354"/>
        <end position="428"/>
    </location>
</feature>
<keyword evidence="5" id="KW-0547">Nucleotide-binding</keyword>
<dbReference type="EC" id="2.7.13.3" evidence="2"/>
<keyword evidence="4" id="KW-0808">Transferase</keyword>